<organism evidence="3">
    <name type="scientific">Oryza brachyantha</name>
    <name type="common">malo sina</name>
    <dbReference type="NCBI Taxonomy" id="4533"/>
    <lineage>
        <taxon>Eukaryota</taxon>
        <taxon>Viridiplantae</taxon>
        <taxon>Streptophyta</taxon>
        <taxon>Embryophyta</taxon>
        <taxon>Tracheophyta</taxon>
        <taxon>Spermatophyta</taxon>
        <taxon>Magnoliopsida</taxon>
        <taxon>Liliopsida</taxon>
        <taxon>Poales</taxon>
        <taxon>Poaceae</taxon>
        <taxon>BOP clade</taxon>
        <taxon>Oryzoideae</taxon>
        <taxon>Oryzeae</taxon>
        <taxon>Oryzinae</taxon>
        <taxon>Oryza</taxon>
    </lineage>
</organism>
<keyword evidence="4" id="KW-1185">Reference proteome</keyword>
<evidence type="ECO:0000313" key="4">
    <source>
        <dbReference type="Proteomes" id="UP000006038"/>
    </source>
</evidence>
<dbReference type="AlphaFoldDB" id="J3L9P7"/>
<feature type="signal peptide" evidence="2">
    <location>
        <begin position="1"/>
        <end position="24"/>
    </location>
</feature>
<accession>J3L9P7</accession>
<dbReference type="HOGENOM" id="CLU_088749_1_0_1"/>
<dbReference type="EnsemblPlants" id="OB02G13640.1">
    <property type="protein sequence ID" value="OB02G13640.1"/>
    <property type="gene ID" value="OB02G13640"/>
</dbReference>
<dbReference type="Proteomes" id="UP000006038">
    <property type="component" value="Unassembled WGS sequence"/>
</dbReference>
<reference evidence="3" key="1">
    <citation type="submission" date="2013-04" db="UniProtKB">
        <authorList>
            <consortium name="EnsemblPlants"/>
        </authorList>
    </citation>
    <scope>IDENTIFICATION</scope>
</reference>
<proteinExistence type="predicted"/>
<protein>
    <recommendedName>
        <fullName evidence="5">Secreted protein</fullName>
    </recommendedName>
</protein>
<dbReference type="Gramene" id="OB02G13640.1">
    <property type="protein sequence ID" value="OB02G13640.1"/>
    <property type="gene ID" value="OB02G13640"/>
</dbReference>
<evidence type="ECO:0000256" key="2">
    <source>
        <dbReference type="SAM" id="SignalP"/>
    </source>
</evidence>
<feature type="chain" id="PRO_5003773621" description="Secreted protein" evidence="2">
    <location>
        <begin position="25"/>
        <end position="139"/>
    </location>
</feature>
<name>J3L9P7_ORYBR</name>
<evidence type="ECO:0008006" key="5">
    <source>
        <dbReference type="Google" id="ProtNLM"/>
    </source>
</evidence>
<evidence type="ECO:0000313" key="3">
    <source>
        <dbReference type="EnsemblPlants" id="OB02G13640.1"/>
    </source>
</evidence>
<feature type="region of interest" description="Disordered" evidence="1">
    <location>
        <begin position="92"/>
        <end position="114"/>
    </location>
</feature>
<keyword evidence="2" id="KW-0732">Signal</keyword>
<sequence length="139" mass="15839">MCPVKLLLLALIATRFLIFSHVDGNFPVNLLLEIFSTFNGLSDTDEFSSCRCPLRRLKLTSRTTILPEDISSSGKAPESELYDRLRRDKLVTPSHAQQSVPFRQDMEMPSSCDSPARNWRRERFSCSRHAMVEVAMESS</sequence>
<evidence type="ECO:0000256" key="1">
    <source>
        <dbReference type="SAM" id="MobiDB-lite"/>
    </source>
</evidence>